<gene>
    <name evidence="6" type="ORF">D5281_06700</name>
</gene>
<name>A0A9X5GRL0_9FIRM</name>
<reference evidence="6" key="1">
    <citation type="submission" date="2018-09" db="EMBL/GenBank/DDBJ databases">
        <title>Murine metabolic-syndrome-specific gut microbial biobank.</title>
        <authorList>
            <person name="Liu C."/>
        </authorList>
    </citation>
    <scope>NUCLEOTIDE SEQUENCE</scope>
    <source>
        <strain evidence="6">D42-62</strain>
    </source>
</reference>
<proteinExistence type="inferred from homology"/>
<comment type="caution">
    <text evidence="6">The sequence shown here is derived from an EMBL/GenBank/DDBJ whole genome shotgun (WGS) entry which is preliminary data.</text>
</comment>
<dbReference type="Pfam" id="PF13407">
    <property type="entry name" value="Peripla_BP_4"/>
    <property type="match status" value="1"/>
</dbReference>
<dbReference type="AlphaFoldDB" id="A0A9X5GRL0"/>
<dbReference type="GO" id="GO:0030288">
    <property type="term" value="C:outer membrane-bounded periplasmic space"/>
    <property type="evidence" value="ECO:0007669"/>
    <property type="project" value="TreeGrafter"/>
</dbReference>
<feature type="domain" description="Periplasmic binding protein" evidence="5">
    <location>
        <begin position="88"/>
        <end position="351"/>
    </location>
</feature>
<protein>
    <submittedName>
        <fullName evidence="6">Sugar ABC transporter substrate-binding protein</fullName>
    </submittedName>
</protein>
<dbReference type="InterPro" id="IPR028082">
    <property type="entry name" value="Peripla_BP_I"/>
</dbReference>
<sequence>MTRKIVAVLLAFGLTLSLMACGNSAGTQAGASSGTDEAQDEEPADEGDAQEAQDQEPADSEAGDAADAAADAVEHAAGGADLSGKKVGFSALMMSSEFFTDMSNQMEAYFTEHGMEYSVADANGNAQTQIQTVENFVSMGMDYIICFVVDASSISDSLIKAREDGAFIIVIGTVLDNQDAYDVCISISQNESGVTEAKMAAEWIEATFPDAEDGSIEVGLLTNSENEDAVARCDGLREIENFTSKAVIVEEHETTQAEGAAAGQTYAEMMLMNNPDLKVILTYGTDQGQGANEAVMKDSSINSEEFAVFTVDTAEFIRNKVKESADGTSVLRGTVMLGEGTPMTCYNLMDGTWSDRVKDKVYSEECIMITPETISEYFPE</sequence>
<feature type="signal peptide" evidence="4">
    <location>
        <begin position="1"/>
        <end position="20"/>
    </location>
</feature>
<comment type="subcellular location">
    <subcellularLocation>
        <location evidence="1">Cell envelope</location>
    </subcellularLocation>
</comment>
<evidence type="ECO:0000256" key="3">
    <source>
        <dbReference type="SAM" id="MobiDB-lite"/>
    </source>
</evidence>
<keyword evidence="7" id="KW-1185">Reference proteome</keyword>
<evidence type="ECO:0000256" key="2">
    <source>
        <dbReference type="ARBA" id="ARBA00007639"/>
    </source>
</evidence>
<keyword evidence="4" id="KW-0732">Signal</keyword>
<comment type="similarity">
    <text evidence="2">Belongs to the bacterial solute-binding protein 2 family.</text>
</comment>
<dbReference type="CDD" id="cd01536">
    <property type="entry name" value="PBP1_ABC_sugar_binding-like"/>
    <property type="match status" value="1"/>
</dbReference>
<feature type="chain" id="PRO_5040775179" evidence="4">
    <location>
        <begin position="21"/>
        <end position="380"/>
    </location>
</feature>
<dbReference type="SUPFAM" id="SSF53822">
    <property type="entry name" value="Periplasmic binding protein-like I"/>
    <property type="match status" value="1"/>
</dbReference>
<dbReference type="InterPro" id="IPR025997">
    <property type="entry name" value="SBP_2_dom"/>
</dbReference>
<evidence type="ECO:0000256" key="1">
    <source>
        <dbReference type="ARBA" id="ARBA00004196"/>
    </source>
</evidence>
<dbReference type="EMBL" id="QZDT01000007">
    <property type="protein sequence ID" value="NBJ92291.1"/>
    <property type="molecule type" value="Genomic_DNA"/>
</dbReference>
<evidence type="ECO:0000313" key="7">
    <source>
        <dbReference type="Proteomes" id="UP001154420"/>
    </source>
</evidence>
<feature type="region of interest" description="Disordered" evidence="3">
    <location>
        <begin position="25"/>
        <end position="69"/>
    </location>
</feature>
<dbReference type="RefSeq" id="WP_160559388.1">
    <property type="nucleotide sequence ID" value="NZ_QZDT01000007.1"/>
</dbReference>
<evidence type="ECO:0000259" key="5">
    <source>
        <dbReference type="Pfam" id="PF13407"/>
    </source>
</evidence>
<evidence type="ECO:0000313" key="6">
    <source>
        <dbReference type="EMBL" id="NBJ92291.1"/>
    </source>
</evidence>
<dbReference type="Gene3D" id="3.40.50.2300">
    <property type="match status" value="2"/>
</dbReference>
<evidence type="ECO:0000256" key="4">
    <source>
        <dbReference type="SAM" id="SignalP"/>
    </source>
</evidence>
<dbReference type="PANTHER" id="PTHR30036">
    <property type="entry name" value="D-XYLOSE-BINDING PERIPLASMIC PROTEIN"/>
    <property type="match status" value="1"/>
</dbReference>
<dbReference type="GO" id="GO:0030246">
    <property type="term" value="F:carbohydrate binding"/>
    <property type="evidence" value="ECO:0007669"/>
    <property type="project" value="TreeGrafter"/>
</dbReference>
<accession>A0A9X5GRL0</accession>
<dbReference type="OrthoDB" id="2037829at2"/>
<feature type="compositionally biased region" description="Acidic residues" evidence="3">
    <location>
        <begin position="37"/>
        <end position="64"/>
    </location>
</feature>
<dbReference type="PANTHER" id="PTHR30036:SF7">
    <property type="entry name" value="ABC TRANSPORTER PERIPLASMIC-BINDING PROTEIN YPHF"/>
    <property type="match status" value="1"/>
</dbReference>
<dbReference type="Proteomes" id="UP001154420">
    <property type="component" value="Unassembled WGS sequence"/>
</dbReference>
<dbReference type="PROSITE" id="PS51257">
    <property type="entry name" value="PROKAR_LIPOPROTEIN"/>
    <property type="match status" value="1"/>
</dbReference>
<feature type="compositionally biased region" description="Polar residues" evidence="3">
    <location>
        <begin position="25"/>
        <end position="36"/>
    </location>
</feature>
<organism evidence="6 7">
    <name type="scientific">Parablautia muri</name>
    <dbReference type="NCBI Taxonomy" id="2320879"/>
    <lineage>
        <taxon>Bacteria</taxon>
        <taxon>Bacillati</taxon>
        <taxon>Bacillota</taxon>
        <taxon>Clostridia</taxon>
        <taxon>Lachnospirales</taxon>
        <taxon>Lachnospiraceae</taxon>
        <taxon>Parablautia</taxon>
    </lineage>
</organism>
<dbReference type="InterPro" id="IPR050555">
    <property type="entry name" value="Bact_Solute-Bind_Prot2"/>
</dbReference>